<keyword evidence="2" id="KW-1185">Reference proteome</keyword>
<comment type="caution">
    <text evidence="1">The sequence shown here is derived from an EMBL/GenBank/DDBJ whole genome shotgun (WGS) entry which is preliminary data.</text>
</comment>
<dbReference type="Proteomes" id="UP000814128">
    <property type="component" value="Unassembled WGS sequence"/>
</dbReference>
<gene>
    <name evidence="1" type="ORF">K488DRAFT_70658</name>
</gene>
<reference evidence="1" key="2">
    <citation type="journal article" date="2022" name="New Phytol.">
        <title>Evolutionary transition to the ectomycorrhizal habit in the genomes of a hyperdiverse lineage of mushroom-forming fungi.</title>
        <authorList>
            <person name="Looney B."/>
            <person name="Miyauchi S."/>
            <person name="Morin E."/>
            <person name="Drula E."/>
            <person name="Courty P.E."/>
            <person name="Kohler A."/>
            <person name="Kuo A."/>
            <person name="LaButti K."/>
            <person name="Pangilinan J."/>
            <person name="Lipzen A."/>
            <person name="Riley R."/>
            <person name="Andreopoulos W."/>
            <person name="He G."/>
            <person name="Johnson J."/>
            <person name="Nolan M."/>
            <person name="Tritt A."/>
            <person name="Barry K.W."/>
            <person name="Grigoriev I.V."/>
            <person name="Nagy L.G."/>
            <person name="Hibbett D."/>
            <person name="Henrissat B."/>
            <person name="Matheny P.B."/>
            <person name="Labbe J."/>
            <person name="Martin F.M."/>
        </authorList>
    </citation>
    <scope>NUCLEOTIDE SEQUENCE</scope>
    <source>
        <strain evidence="1">EC-137</strain>
    </source>
</reference>
<evidence type="ECO:0000313" key="2">
    <source>
        <dbReference type="Proteomes" id="UP000814128"/>
    </source>
</evidence>
<accession>A0ACB8QL20</accession>
<reference evidence="1" key="1">
    <citation type="submission" date="2021-02" db="EMBL/GenBank/DDBJ databases">
        <authorList>
            <consortium name="DOE Joint Genome Institute"/>
            <person name="Ahrendt S."/>
            <person name="Looney B.P."/>
            <person name="Miyauchi S."/>
            <person name="Morin E."/>
            <person name="Drula E."/>
            <person name="Courty P.E."/>
            <person name="Chicoki N."/>
            <person name="Fauchery L."/>
            <person name="Kohler A."/>
            <person name="Kuo A."/>
            <person name="Labutti K."/>
            <person name="Pangilinan J."/>
            <person name="Lipzen A."/>
            <person name="Riley R."/>
            <person name="Andreopoulos W."/>
            <person name="He G."/>
            <person name="Johnson J."/>
            <person name="Barry K.W."/>
            <person name="Grigoriev I.V."/>
            <person name="Nagy L."/>
            <person name="Hibbett D."/>
            <person name="Henrissat B."/>
            <person name="Matheny P.B."/>
            <person name="Labbe J."/>
            <person name="Martin F."/>
        </authorList>
    </citation>
    <scope>NUCLEOTIDE SEQUENCE</scope>
    <source>
        <strain evidence="1">EC-137</strain>
    </source>
</reference>
<protein>
    <submittedName>
        <fullName evidence="1">Glutathione S-transferase</fullName>
    </submittedName>
</protein>
<dbReference type="EMBL" id="MU273547">
    <property type="protein sequence ID" value="KAI0032400.1"/>
    <property type="molecule type" value="Genomic_DNA"/>
</dbReference>
<name>A0ACB8QL20_9AGAM</name>
<evidence type="ECO:0000313" key="1">
    <source>
        <dbReference type="EMBL" id="KAI0032400.1"/>
    </source>
</evidence>
<sequence length="221" mass="24516">MVLKLYGYATAPCTLRVAIVLHEKNIPYEFHTIDLTKGEQKAPAFLEKHPFGQTPYLDDDGYGIYESRAICRYLDAKYEGRNPCLAPSPSDIQAYGLFEQAASVEASNFYKPLISALVEKLFKPMRGVKGNDEVAAGELQTLQRNLDAYEKILSKQKYLAGDEATLVDLFHLPEGASAPLIGFNGLEDGQRPSVARWWKELTSRPAWVAVKNGVKDLSASS</sequence>
<proteinExistence type="predicted"/>
<organism evidence="1 2">
    <name type="scientific">Vararia minispora EC-137</name>
    <dbReference type="NCBI Taxonomy" id="1314806"/>
    <lineage>
        <taxon>Eukaryota</taxon>
        <taxon>Fungi</taxon>
        <taxon>Dikarya</taxon>
        <taxon>Basidiomycota</taxon>
        <taxon>Agaricomycotina</taxon>
        <taxon>Agaricomycetes</taxon>
        <taxon>Russulales</taxon>
        <taxon>Lachnocladiaceae</taxon>
        <taxon>Vararia</taxon>
    </lineage>
</organism>